<organism evidence="6 7">
    <name type="scientific">Rhodocista pekingensis</name>
    <dbReference type="NCBI Taxonomy" id="201185"/>
    <lineage>
        <taxon>Bacteria</taxon>
        <taxon>Pseudomonadati</taxon>
        <taxon>Pseudomonadota</taxon>
        <taxon>Alphaproteobacteria</taxon>
        <taxon>Rhodospirillales</taxon>
        <taxon>Azospirillaceae</taxon>
        <taxon>Rhodocista</taxon>
    </lineage>
</organism>
<dbReference type="InterPro" id="IPR001597">
    <property type="entry name" value="ArAA_b-elim_lyase/Thr_aldolase"/>
</dbReference>
<evidence type="ECO:0000256" key="2">
    <source>
        <dbReference type="ARBA" id="ARBA00006966"/>
    </source>
</evidence>
<evidence type="ECO:0000256" key="1">
    <source>
        <dbReference type="ARBA" id="ARBA00001933"/>
    </source>
</evidence>
<accession>A0ABW2L1J6</accession>
<comment type="subunit">
    <text evidence="3">Homotetramer.</text>
</comment>
<dbReference type="Gene3D" id="3.40.640.10">
    <property type="entry name" value="Type I PLP-dependent aspartate aminotransferase-like (Major domain)"/>
    <property type="match status" value="1"/>
</dbReference>
<name>A0ABW2L1J6_9PROT</name>
<dbReference type="Gene3D" id="3.90.1150.10">
    <property type="entry name" value="Aspartate Aminotransferase, domain 1"/>
    <property type="match status" value="1"/>
</dbReference>
<dbReference type="InterPro" id="IPR015422">
    <property type="entry name" value="PyrdxlP-dep_Trfase_small"/>
</dbReference>
<dbReference type="EMBL" id="JBHTCM010000027">
    <property type="protein sequence ID" value="MFC7335149.1"/>
    <property type="molecule type" value="Genomic_DNA"/>
</dbReference>
<dbReference type="RefSeq" id="WP_377360687.1">
    <property type="nucleotide sequence ID" value="NZ_JBHTCM010000027.1"/>
</dbReference>
<protein>
    <submittedName>
        <fullName evidence="6">Threonine aldolase family protein</fullName>
    </submittedName>
</protein>
<dbReference type="Proteomes" id="UP001596456">
    <property type="component" value="Unassembled WGS sequence"/>
</dbReference>
<dbReference type="PANTHER" id="PTHR48097:SF9">
    <property type="entry name" value="L-THREONINE ALDOLASE"/>
    <property type="match status" value="1"/>
</dbReference>
<evidence type="ECO:0000313" key="6">
    <source>
        <dbReference type="EMBL" id="MFC7335149.1"/>
    </source>
</evidence>
<feature type="domain" description="Aromatic amino acid beta-eliminating lyase/threonine aldolase" evidence="5">
    <location>
        <begin position="43"/>
        <end position="285"/>
    </location>
</feature>
<proteinExistence type="inferred from homology"/>
<dbReference type="SUPFAM" id="SSF53383">
    <property type="entry name" value="PLP-dependent transferases"/>
    <property type="match status" value="1"/>
</dbReference>
<evidence type="ECO:0000256" key="3">
    <source>
        <dbReference type="ARBA" id="ARBA00011881"/>
    </source>
</evidence>
<comment type="cofactor">
    <cofactor evidence="1">
        <name>pyridoxal 5'-phosphate</name>
        <dbReference type="ChEBI" id="CHEBI:597326"/>
    </cofactor>
</comment>
<dbReference type="InterPro" id="IPR015421">
    <property type="entry name" value="PyrdxlP-dep_Trfase_major"/>
</dbReference>
<sequence length="363" mass="39280">MTADSPADLRARCTRFLPGHGPATARRWLDSLAASPHLDLRLDEYNEGPAITLLERRCAELLGKPAALFFHKGVVAQQAALLVHAARTGRQTVALHPKTHIACDESDAIERLTPLRLCRVGPDHRPFTPAELAAVTDPLAAVSLELPLRRTAFQATGWEDLETIAGWCRDRGVPLHLDGARLWEVQPWLDRPLAAIAALADTVYVSFYKGLGGLGGCVLAGPEDVIAATRVWRSRFGGNLFTAWPLVLSALDGLDRHLPRMGLYHRHARAIADALATVPGLRVNPGTPHCNSFQILWDAPPAGLEQALTGLARDEGIWAGVRVGGTTVPGWSFTELAVGEATLAWTPAEVAKLCARVLERVPR</sequence>
<keyword evidence="4" id="KW-0663">Pyridoxal phosphate</keyword>
<evidence type="ECO:0000313" key="7">
    <source>
        <dbReference type="Proteomes" id="UP001596456"/>
    </source>
</evidence>
<dbReference type="InterPro" id="IPR015424">
    <property type="entry name" value="PyrdxlP-dep_Trfase"/>
</dbReference>
<keyword evidence="7" id="KW-1185">Reference proteome</keyword>
<gene>
    <name evidence="6" type="ORF">ACFQPS_18420</name>
</gene>
<comment type="similarity">
    <text evidence="2">Belongs to the threonine aldolase family.</text>
</comment>
<dbReference type="Pfam" id="PF01212">
    <property type="entry name" value="Beta_elim_lyase"/>
    <property type="match status" value="1"/>
</dbReference>
<evidence type="ECO:0000256" key="4">
    <source>
        <dbReference type="ARBA" id="ARBA00022898"/>
    </source>
</evidence>
<dbReference type="PANTHER" id="PTHR48097">
    <property type="entry name" value="L-THREONINE ALDOLASE-RELATED"/>
    <property type="match status" value="1"/>
</dbReference>
<reference evidence="7" key="1">
    <citation type="journal article" date="2019" name="Int. J. Syst. Evol. Microbiol.">
        <title>The Global Catalogue of Microorganisms (GCM) 10K type strain sequencing project: providing services to taxonomists for standard genome sequencing and annotation.</title>
        <authorList>
            <consortium name="The Broad Institute Genomics Platform"/>
            <consortium name="The Broad Institute Genome Sequencing Center for Infectious Disease"/>
            <person name="Wu L."/>
            <person name="Ma J."/>
        </authorList>
    </citation>
    <scope>NUCLEOTIDE SEQUENCE [LARGE SCALE GENOMIC DNA]</scope>
    <source>
        <strain evidence="7">CGMCC 1.16275</strain>
    </source>
</reference>
<evidence type="ECO:0000259" key="5">
    <source>
        <dbReference type="Pfam" id="PF01212"/>
    </source>
</evidence>
<comment type="caution">
    <text evidence="6">The sequence shown here is derived from an EMBL/GenBank/DDBJ whole genome shotgun (WGS) entry which is preliminary data.</text>
</comment>